<keyword evidence="3" id="KW-0812">Transmembrane</keyword>
<feature type="compositionally biased region" description="Basic and acidic residues" evidence="2">
    <location>
        <begin position="73"/>
        <end position="120"/>
    </location>
</feature>
<evidence type="ECO:0000313" key="6">
    <source>
        <dbReference type="Proteomes" id="UP001176961"/>
    </source>
</evidence>
<gene>
    <name evidence="5" type="ORF">CYNAS_LOCUS761</name>
</gene>
<dbReference type="InterPro" id="IPR036259">
    <property type="entry name" value="MFS_trans_sf"/>
</dbReference>
<dbReference type="GO" id="GO:0016020">
    <property type="term" value="C:membrane"/>
    <property type="evidence" value="ECO:0007669"/>
    <property type="project" value="UniProtKB-SubCell"/>
</dbReference>
<dbReference type="PROSITE" id="PS50850">
    <property type="entry name" value="MFS"/>
    <property type="match status" value="1"/>
</dbReference>
<evidence type="ECO:0000256" key="2">
    <source>
        <dbReference type="SAM" id="MobiDB-lite"/>
    </source>
</evidence>
<dbReference type="EMBL" id="CATQJL010000001">
    <property type="protein sequence ID" value="CAJ0588778.1"/>
    <property type="molecule type" value="Genomic_DNA"/>
</dbReference>
<protein>
    <recommendedName>
        <fullName evidence="4">Major facilitator superfamily (MFS) profile domain-containing protein</fullName>
    </recommendedName>
</protein>
<dbReference type="Proteomes" id="UP001176961">
    <property type="component" value="Unassembled WGS sequence"/>
</dbReference>
<keyword evidence="3" id="KW-1133">Transmembrane helix</keyword>
<comment type="caution">
    <text evidence="5">The sequence shown here is derived from an EMBL/GenBank/DDBJ whole genome shotgun (WGS) entry which is preliminary data.</text>
</comment>
<feature type="transmembrane region" description="Helical" evidence="3">
    <location>
        <begin position="162"/>
        <end position="185"/>
    </location>
</feature>
<accession>A0AA36DLT7</accession>
<evidence type="ECO:0000313" key="5">
    <source>
        <dbReference type="EMBL" id="CAJ0588778.1"/>
    </source>
</evidence>
<feature type="domain" description="Major facilitator superfamily (MFS) profile" evidence="4">
    <location>
        <begin position="128"/>
        <end position="207"/>
    </location>
</feature>
<feature type="transmembrane region" description="Helical" evidence="3">
    <location>
        <begin position="126"/>
        <end position="150"/>
    </location>
</feature>
<dbReference type="InterPro" id="IPR011701">
    <property type="entry name" value="MFS"/>
</dbReference>
<evidence type="ECO:0000256" key="3">
    <source>
        <dbReference type="SAM" id="Phobius"/>
    </source>
</evidence>
<feature type="compositionally biased region" description="Basic and acidic residues" evidence="2">
    <location>
        <begin position="30"/>
        <end position="42"/>
    </location>
</feature>
<dbReference type="AlphaFoldDB" id="A0AA36DLT7"/>
<sequence>MYETITIISALKWCLIDNSICQIFTMIQEKKSKDARSGEENKPLSIDKLVDGSGELKSGEDRRTGESAMASKEIPKPESKSEEGKLSSDEKVKHSSEEVRKEDDIDKTGKISEKEKQEKEKKTGSILQMSILIAVNLLNSIDKFTLAGVLSDVQAFYGISDALGGLLPTVYIVCAIIISPVWGFLGDRYNRKYLMTVTAAGPTPKLD</sequence>
<feature type="region of interest" description="Disordered" evidence="2">
    <location>
        <begin position="30"/>
        <end position="120"/>
    </location>
</feature>
<dbReference type="SUPFAM" id="SSF103473">
    <property type="entry name" value="MFS general substrate transporter"/>
    <property type="match status" value="1"/>
</dbReference>
<dbReference type="Gene3D" id="1.20.1250.20">
    <property type="entry name" value="MFS general substrate transporter like domains"/>
    <property type="match status" value="1"/>
</dbReference>
<dbReference type="InterPro" id="IPR020846">
    <property type="entry name" value="MFS_dom"/>
</dbReference>
<dbReference type="GO" id="GO:0022857">
    <property type="term" value="F:transmembrane transporter activity"/>
    <property type="evidence" value="ECO:0007669"/>
    <property type="project" value="InterPro"/>
</dbReference>
<proteinExistence type="predicted"/>
<organism evidence="5 6">
    <name type="scientific">Cylicocyclus nassatus</name>
    <name type="common">Nematode worm</name>
    <dbReference type="NCBI Taxonomy" id="53992"/>
    <lineage>
        <taxon>Eukaryota</taxon>
        <taxon>Metazoa</taxon>
        <taxon>Ecdysozoa</taxon>
        <taxon>Nematoda</taxon>
        <taxon>Chromadorea</taxon>
        <taxon>Rhabditida</taxon>
        <taxon>Rhabditina</taxon>
        <taxon>Rhabditomorpha</taxon>
        <taxon>Strongyloidea</taxon>
        <taxon>Strongylidae</taxon>
        <taxon>Cylicocyclus</taxon>
    </lineage>
</organism>
<evidence type="ECO:0000256" key="1">
    <source>
        <dbReference type="ARBA" id="ARBA00004141"/>
    </source>
</evidence>
<keyword evidence="3" id="KW-0472">Membrane</keyword>
<comment type="subcellular location">
    <subcellularLocation>
        <location evidence="1">Membrane</location>
        <topology evidence="1">Multi-pass membrane protein</topology>
    </subcellularLocation>
</comment>
<evidence type="ECO:0000259" key="4">
    <source>
        <dbReference type="PROSITE" id="PS50850"/>
    </source>
</evidence>
<reference evidence="5" key="1">
    <citation type="submission" date="2023-07" db="EMBL/GenBank/DDBJ databases">
        <authorList>
            <consortium name="CYATHOMIX"/>
        </authorList>
    </citation>
    <scope>NUCLEOTIDE SEQUENCE</scope>
    <source>
        <strain evidence="5">N/A</strain>
    </source>
</reference>
<keyword evidence="6" id="KW-1185">Reference proteome</keyword>
<dbReference type="Pfam" id="PF07690">
    <property type="entry name" value="MFS_1"/>
    <property type="match status" value="1"/>
</dbReference>
<name>A0AA36DLT7_CYLNA</name>